<comment type="caution">
    <text evidence="2">The sequence shown here is derived from an EMBL/GenBank/DDBJ whole genome shotgun (WGS) entry which is preliminary data.</text>
</comment>
<reference evidence="2 3" key="1">
    <citation type="submission" date="2019-06" db="EMBL/GenBank/DDBJ databases">
        <title>Whole genome shotgun sequence of Acetobacter peroxydans NBRC 13755.</title>
        <authorList>
            <person name="Hosoyama A."/>
            <person name="Uohara A."/>
            <person name="Ohji S."/>
            <person name="Ichikawa N."/>
        </authorList>
    </citation>
    <scope>NUCLEOTIDE SEQUENCE [LARGE SCALE GENOMIC DNA]</scope>
    <source>
        <strain evidence="2 3">NBRC 13755</strain>
    </source>
</reference>
<keyword evidence="3" id="KW-1185">Reference proteome</keyword>
<dbReference type="AlphaFoldDB" id="A0A4Y3TQN8"/>
<evidence type="ECO:0000256" key="1">
    <source>
        <dbReference type="SAM" id="SignalP"/>
    </source>
</evidence>
<evidence type="ECO:0000313" key="2">
    <source>
        <dbReference type="EMBL" id="GEB84656.1"/>
    </source>
</evidence>
<dbReference type="EMBL" id="BJMV01000001">
    <property type="protein sequence ID" value="GEB84656.1"/>
    <property type="molecule type" value="Genomic_DNA"/>
</dbReference>
<sequence>MHKVVKQQRKLKLALCIGSLFTAVPSAVFAQIPDQPLNDAERPLTSLAPAEQDKVVEEQAQTGNIFKRKPGAKHSYWDNLEGHLTVEAGIAGNPWTKSGRNFAQFYVDRANTVQLNQILGSLSHPVEDIGHGYGIGFVIEDLYGSDGRFDPTIGMGSGALNGLYQWVPTQAHIDVKFPWLFKNGIDVQFGQMYGLIGAEGTPALARPFYSFGYASDYIVPFEMIGVVATMHITDHYDWILGVDAGESTSFGAASNNSRPKGWFGFAAHDLMGGRLNAHLIGHFGPEQNNRNPRCSPDGSMCSAGIGRQANDYVKENADIMVSYKLNNKMTVTVDGTWVHDDWLRADAYGVSTFFAYDINPNLTFNARGEVFRDNTGSFITEYSSYTSFTKAISNQPYPYYNALPTTYGELTVGVSYRPEFINSKVHFGQFTFRPEMRLDKSLNGTNPFNRGCPSGVQQCTVNNGTNNMLWFNADAIWNF</sequence>
<dbReference type="InterPro" id="IPR011486">
    <property type="entry name" value="BBP2"/>
</dbReference>
<feature type="signal peptide" evidence="1">
    <location>
        <begin position="1"/>
        <end position="30"/>
    </location>
</feature>
<dbReference type="Proteomes" id="UP000317730">
    <property type="component" value="Unassembled WGS sequence"/>
</dbReference>
<name>A0A4Y3TQN8_9PROT</name>
<proteinExistence type="predicted"/>
<feature type="chain" id="PRO_5021353121" description="Outer membrane beta-barrel protein" evidence="1">
    <location>
        <begin position="31"/>
        <end position="479"/>
    </location>
</feature>
<keyword evidence="1" id="KW-0732">Signal</keyword>
<organism evidence="2 3">
    <name type="scientific">Acetobacter peroxydans</name>
    <dbReference type="NCBI Taxonomy" id="104098"/>
    <lineage>
        <taxon>Bacteria</taxon>
        <taxon>Pseudomonadati</taxon>
        <taxon>Pseudomonadota</taxon>
        <taxon>Alphaproteobacteria</taxon>
        <taxon>Acetobacterales</taxon>
        <taxon>Acetobacteraceae</taxon>
        <taxon>Acetobacter</taxon>
    </lineage>
</organism>
<evidence type="ECO:0008006" key="4">
    <source>
        <dbReference type="Google" id="ProtNLM"/>
    </source>
</evidence>
<accession>A0A4Y3TQN8</accession>
<gene>
    <name evidence="2" type="ORF">APE01nite_04530</name>
</gene>
<dbReference type="Pfam" id="PF07642">
    <property type="entry name" value="BBP2"/>
    <property type="match status" value="1"/>
</dbReference>
<protein>
    <recommendedName>
        <fullName evidence="4">Outer membrane beta-barrel protein</fullName>
    </recommendedName>
</protein>
<evidence type="ECO:0000313" key="3">
    <source>
        <dbReference type="Proteomes" id="UP000317730"/>
    </source>
</evidence>